<dbReference type="AlphaFoldDB" id="A0A830H9T1"/>
<dbReference type="Proteomes" id="UP000660262">
    <property type="component" value="Unassembled WGS sequence"/>
</dbReference>
<dbReference type="Gene3D" id="2.10.25.10">
    <property type="entry name" value="Laminin"/>
    <property type="match status" value="3"/>
</dbReference>
<keyword evidence="6" id="KW-0812">Transmembrane</keyword>
<protein>
    <submittedName>
        <fullName evidence="8">WNT inhibitory factor 1</fullName>
    </submittedName>
</protein>
<dbReference type="Pfam" id="PF21700">
    <property type="entry name" value="EGF_DL_JAG"/>
    <property type="match status" value="1"/>
</dbReference>
<dbReference type="SMART" id="SM00181">
    <property type="entry name" value="EGF"/>
    <property type="match status" value="3"/>
</dbReference>
<gene>
    <name evidence="8" type="ORF">PPROV_000259800</name>
</gene>
<accession>A0A830H9T1</accession>
<evidence type="ECO:0000256" key="4">
    <source>
        <dbReference type="PROSITE-ProRule" id="PRU00076"/>
    </source>
</evidence>
<dbReference type="PROSITE" id="PS00022">
    <property type="entry name" value="EGF_1"/>
    <property type="match status" value="2"/>
</dbReference>
<dbReference type="PROSITE" id="PS50026">
    <property type="entry name" value="EGF_3"/>
    <property type="match status" value="1"/>
</dbReference>
<evidence type="ECO:0000256" key="2">
    <source>
        <dbReference type="ARBA" id="ARBA00022737"/>
    </source>
</evidence>
<proteinExistence type="predicted"/>
<dbReference type="PANTHER" id="PTHR11219">
    <property type="entry name" value="TENEURIN AND N-ACETYLGLUCOSAMINE-1-PHOSPHODIESTER ALPHA-N-ACETYLGLUCOSAMINIDASE"/>
    <property type="match status" value="1"/>
</dbReference>
<feature type="transmembrane region" description="Helical" evidence="6">
    <location>
        <begin position="31"/>
        <end position="48"/>
    </location>
</feature>
<feature type="region of interest" description="Disordered" evidence="5">
    <location>
        <begin position="56"/>
        <end position="77"/>
    </location>
</feature>
<dbReference type="EMBL" id="BNJQ01000006">
    <property type="protein sequence ID" value="GHP03844.1"/>
    <property type="molecule type" value="Genomic_DNA"/>
</dbReference>
<feature type="domain" description="EGF-like" evidence="7">
    <location>
        <begin position="146"/>
        <end position="178"/>
    </location>
</feature>
<evidence type="ECO:0000256" key="6">
    <source>
        <dbReference type="SAM" id="Phobius"/>
    </source>
</evidence>
<dbReference type="OrthoDB" id="10264956at2759"/>
<keyword evidence="1 4" id="KW-0245">EGF-like domain</keyword>
<sequence>MALLAQRGGIDVAVIAKAAARVVRRYNSLQLIQTLVLLWAAVLLVLAMRDYVTDSDEAPGDGDGNEGGSQAGSGAPKLDELKGNLFLVGHKWCYDHRKKGEAPDSKAGRKAGRGASATTDENDDSSADSTGTDCICETGYSGDDCEVPMCDESCGDHGRCMKPNKCQCRTGWRGRLCDDPICSQSCRHGVCTGPNKCACDAGWTGPTCTVRCEHGHYQSMSVGSSGKPIPTCDCAKGWSGVACNVPTCSLHGCINGKCTSPNVCECDTGWAGPSCKVDLVGPNARNLIASLNPKEHSFNSLVLSKASKPEAWMHMKSWLSFLPNQYSTSRFKLVDSMPADDQIVGKRVSTSKDVAERWDRCAVVGDSAGLLHTQLVHAHETDPQSCFLVASTTLQPSAP</sequence>
<feature type="disulfide bond" evidence="4">
    <location>
        <begin position="168"/>
        <end position="177"/>
    </location>
</feature>
<reference evidence="8" key="1">
    <citation type="submission" date="2020-10" db="EMBL/GenBank/DDBJ databases">
        <title>Unveiling of a novel bifunctional photoreceptor, Dualchrome1, isolated from a cosmopolitan green alga.</title>
        <authorList>
            <person name="Suzuki S."/>
            <person name="Kawachi M."/>
        </authorList>
    </citation>
    <scope>NUCLEOTIDE SEQUENCE</scope>
    <source>
        <strain evidence="8">NIES 2893</strain>
    </source>
</reference>
<keyword evidence="2" id="KW-0677">Repeat</keyword>
<evidence type="ECO:0000256" key="1">
    <source>
        <dbReference type="ARBA" id="ARBA00022536"/>
    </source>
</evidence>
<organism evidence="8 9">
    <name type="scientific">Pycnococcus provasolii</name>
    <dbReference type="NCBI Taxonomy" id="41880"/>
    <lineage>
        <taxon>Eukaryota</taxon>
        <taxon>Viridiplantae</taxon>
        <taxon>Chlorophyta</taxon>
        <taxon>Pseudoscourfieldiophyceae</taxon>
        <taxon>Pseudoscourfieldiales</taxon>
        <taxon>Pycnococcaceae</taxon>
        <taxon>Pycnococcus</taxon>
    </lineage>
</organism>
<evidence type="ECO:0000256" key="3">
    <source>
        <dbReference type="ARBA" id="ARBA00023157"/>
    </source>
</evidence>
<name>A0A830H9T1_9CHLO</name>
<evidence type="ECO:0000313" key="9">
    <source>
        <dbReference type="Proteomes" id="UP000660262"/>
    </source>
</evidence>
<dbReference type="PANTHER" id="PTHR11219:SF70">
    <property type="entry name" value="EGF-LIKE DOMAIN-CONTAINING PROTEIN"/>
    <property type="match status" value="1"/>
</dbReference>
<keyword evidence="6" id="KW-0472">Membrane</keyword>
<comment type="caution">
    <text evidence="8">The sequence shown here is derived from an EMBL/GenBank/DDBJ whole genome shotgun (WGS) entry which is preliminary data.</text>
</comment>
<dbReference type="InterPro" id="IPR000742">
    <property type="entry name" value="EGF"/>
</dbReference>
<evidence type="ECO:0000256" key="5">
    <source>
        <dbReference type="SAM" id="MobiDB-lite"/>
    </source>
</evidence>
<feature type="disulfide bond" evidence="4">
    <location>
        <begin position="150"/>
        <end position="160"/>
    </location>
</feature>
<evidence type="ECO:0000313" key="8">
    <source>
        <dbReference type="EMBL" id="GHP03844.1"/>
    </source>
</evidence>
<keyword evidence="9" id="KW-1185">Reference proteome</keyword>
<feature type="region of interest" description="Disordered" evidence="5">
    <location>
        <begin position="99"/>
        <end position="130"/>
    </location>
</feature>
<comment type="caution">
    <text evidence="4">Lacks conserved residue(s) required for the propagation of feature annotation.</text>
</comment>
<keyword evidence="3 4" id="KW-1015">Disulfide bond</keyword>
<keyword evidence="6" id="KW-1133">Transmembrane helix</keyword>
<dbReference type="PROSITE" id="PS01186">
    <property type="entry name" value="EGF_2"/>
    <property type="match status" value="2"/>
</dbReference>
<dbReference type="InterPro" id="IPR051216">
    <property type="entry name" value="Teneurin"/>
</dbReference>
<evidence type="ECO:0000259" key="7">
    <source>
        <dbReference type="PROSITE" id="PS50026"/>
    </source>
</evidence>